<gene>
    <name evidence="5" type="primary">kce</name>
    <name evidence="5" type="ORF">CCAX7_46790</name>
</gene>
<name>A0A402CQN9_9BACT</name>
<dbReference type="Pfam" id="PF05853">
    <property type="entry name" value="BKACE"/>
    <property type="match status" value="1"/>
</dbReference>
<evidence type="ECO:0000256" key="4">
    <source>
        <dbReference type="ARBA" id="ARBA00022833"/>
    </source>
</evidence>
<dbReference type="InterPro" id="IPR013785">
    <property type="entry name" value="Aldolase_TIM"/>
</dbReference>
<keyword evidence="2" id="KW-0808">Transferase</keyword>
<sequence length="281" mass="30136">MSDKLIINAAITGCVLRKEHSRHLPVTIGEITECAMRVRDAGASIIHLHARREDETPSFDPRDYRDLAASVREACDDAIVCVSLSGRHVSDIATRAAALESHPEMASLTLGSMNFISGPSINSPETICELASRIYAAGAVPEMEAFEAGFIHYASYLIKKGVLRPPYYFNLLFGSLGSAPLDLTGLGHMVSLLPAGSTWAAGGLGAYQLDANVMAIAAGGHVRVGLEDNIHYDRDRTELADNVRFVKRIARIGSEMGRLPASPEEARQIIGLSAPSPAQSL</sequence>
<dbReference type="GO" id="GO:0046872">
    <property type="term" value="F:metal ion binding"/>
    <property type="evidence" value="ECO:0007669"/>
    <property type="project" value="UniProtKB-KW"/>
</dbReference>
<proteinExistence type="predicted"/>
<dbReference type="EMBL" id="AP025739">
    <property type="protein sequence ID" value="BDI32628.1"/>
    <property type="molecule type" value="Genomic_DNA"/>
</dbReference>
<keyword evidence="6" id="KW-1185">Reference proteome</keyword>
<dbReference type="PANTHER" id="PTHR37418">
    <property type="entry name" value="3-KETO-5-AMINOHEXANOATE CLEAVAGE ENZYME-RELATED"/>
    <property type="match status" value="1"/>
</dbReference>
<organism evidence="5 6">
    <name type="scientific">Capsulimonas corticalis</name>
    <dbReference type="NCBI Taxonomy" id="2219043"/>
    <lineage>
        <taxon>Bacteria</taxon>
        <taxon>Bacillati</taxon>
        <taxon>Armatimonadota</taxon>
        <taxon>Armatimonadia</taxon>
        <taxon>Capsulimonadales</taxon>
        <taxon>Capsulimonadaceae</taxon>
        <taxon>Capsulimonas</taxon>
    </lineage>
</organism>
<evidence type="ECO:0000313" key="6">
    <source>
        <dbReference type="Proteomes" id="UP000287394"/>
    </source>
</evidence>
<evidence type="ECO:0000256" key="1">
    <source>
        <dbReference type="ARBA" id="ARBA00001947"/>
    </source>
</evidence>
<evidence type="ECO:0000313" key="5">
    <source>
        <dbReference type="EMBL" id="BDI32628.1"/>
    </source>
</evidence>
<comment type="cofactor">
    <cofactor evidence="1">
        <name>Zn(2+)</name>
        <dbReference type="ChEBI" id="CHEBI:29105"/>
    </cofactor>
</comment>
<evidence type="ECO:0000256" key="3">
    <source>
        <dbReference type="ARBA" id="ARBA00022723"/>
    </source>
</evidence>
<dbReference type="AlphaFoldDB" id="A0A402CQN9"/>
<evidence type="ECO:0000256" key="2">
    <source>
        <dbReference type="ARBA" id="ARBA00022679"/>
    </source>
</evidence>
<keyword evidence="4" id="KW-0862">Zinc</keyword>
<keyword evidence="3" id="KW-0479">Metal-binding</keyword>
<reference evidence="5 6" key="1">
    <citation type="journal article" date="2019" name="Int. J. Syst. Evol. Microbiol.">
        <title>Capsulimonas corticalis gen. nov., sp. nov., an aerobic capsulated bacterium, of a novel bacterial order, Capsulimonadales ord. nov., of the class Armatimonadia of the phylum Armatimonadetes.</title>
        <authorList>
            <person name="Li J."/>
            <person name="Kudo C."/>
            <person name="Tonouchi A."/>
        </authorList>
    </citation>
    <scope>NUCLEOTIDE SEQUENCE [LARGE SCALE GENOMIC DNA]</scope>
    <source>
        <strain evidence="5 6">AX-7</strain>
    </source>
</reference>
<dbReference type="Gene3D" id="3.20.20.70">
    <property type="entry name" value="Aldolase class I"/>
    <property type="match status" value="1"/>
</dbReference>
<dbReference type="RefSeq" id="WP_119319664.1">
    <property type="nucleotide sequence ID" value="NZ_AP025739.1"/>
</dbReference>
<dbReference type="Proteomes" id="UP000287394">
    <property type="component" value="Chromosome"/>
</dbReference>
<dbReference type="KEGG" id="ccot:CCAX7_46790"/>
<dbReference type="PANTHER" id="PTHR37418:SF2">
    <property type="entry name" value="3-KETO-5-AMINOHEXANOATE CLEAVAGE ENZYME"/>
    <property type="match status" value="1"/>
</dbReference>
<accession>A0A402CQN9</accession>
<dbReference type="GO" id="GO:0043720">
    <property type="term" value="F:3-keto-5-aminohexanoate cleavage activity"/>
    <property type="evidence" value="ECO:0007669"/>
    <property type="project" value="InterPro"/>
</dbReference>
<dbReference type="OrthoDB" id="63399at2"/>
<dbReference type="InterPro" id="IPR008567">
    <property type="entry name" value="BKACE"/>
</dbReference>
<protein>
    <submittedName>
        <fullName evidence="5">3-keto-5-aminohexanoate cleavage enzyme</fullName>
    </submittedName>
</protein>